<dbReference type="FunCoup" id="A0A2P5E8B8">
    <property type="interactions" value="2"/>
</dbReference>
<dbReference type="InParanoid" id="A0A2P5E8B8"/>
<dbReference type="AlphaFoldDB" id="A0A2P5E8B8"/>
<dbReference type="PANTHER" id="PTHR34780:SF2">
    <property type="entry name" value="GENOME ASSEMBLY, CHROMOSOME: A02"/>
    <property type="match status" value="1"/>
</dbReference>
<organism evidence="1 2">
    <name type="scientific">Trema orientale</name>
    <name type="common">Charcoal tree</name>
    <name type="synonym">Celtis orientalis</name>
    <dbReference type="NCBI Taxonomy" id="63057"/>
    <lineage>
        <taxon>Eukaryota</taxon>
        <taxon>Viridiplantae</taxon>
        <taxon>Streptophyta</taxon>
        <taxon>Embryophyta</taxon>
        <taxon>Tracheophyta</taxon>
        <taxon>Spermatophyta</taxon>
        <taxon>Magnoliopsida</taxon>
        <taxon>eudicotyledons</taxon>
        <taxon>Gunneridae</taxon>
        <taxon>Pentapetalae</taxon>
        <taxon>rosids</taxon>
        <taxon>fabids</taxon>
        <taxon>Rosales</taxon>
        <taxon>Cannabaceae</taxon>
        <taxon>Trema</taxon>
    </lineage>
</organism>
<proteinExistence type="predicted"/>
<evidence type="ECO:0000313" key="1">
    <source>
        <dbReference type="EMBL" id="PON81792.1"/>
    </source>
</evidence>
<dbReference type="PANTHER" id="PTHR34780">
    <property type="entry name" value="OS08G0427800 PROTEIN"/>
    <property type="match status" value="1"/>
</dbReference>
<reference evidence="2" key="1">
    <citation type="submission" date="2016-06" db="EMBL/GenBank/DDBJ databases">
        <title>Parallel loss of symbiosis genes in relatives of nitrogen-fixing non-legume Parasponia.</title>
        <authorList>
            <person name="Van Velzen R."/>
            <person name="Holmer R."/>
            <person name="Bu F."/>
            <person name="Rutten L."/>
            <person name="Van Zeijl A."/>
            <person name="Liu W."/>
            <person name="Santuari L."/>
            <person name="Cao Q."/>
            <person name="Sharma T."/>
            <person name="Shen D."/>
            <person name="Roswanjaya Y."/>
            <person name="Wardhani T."/>
            <person name="Kalhor M.S."/>
            <person name="Jansen J."/>
            <person name="Van den Hoogen J."/>
            <person name="Gungor B."/>
            <person name="Hartog M."/>
            <person name="Hontelez J."/>
            <person name="Verver J."/>
            <person name="Yang W.-C."/>
            <person name="Schijlen E."/>
            <person name="Repin R."/>
            <person name="Schilthuizen M."/>
            <person name="Schranz E."/>
            <person name="Heidstra R."/>
            <person name="Miyata K."/>
            <person name="Fedorova E."/>
            <person name="Kohlen W."/>
            <person name="Bisseling T."/>
            <person name="Smit S."/>
            <person name="Geurts R."/>
        </authorList>
    </citation>
    <scope>NUCLEOTIDE SEQUENCE [LARGE SCALE GENOMIC DNA]</scope>
    <source>
        <strain evidence="2">cv. RG33-2</strain>
    </source>
</reference>
<protein>
    <submittedName>
        <fullName evidence="1">Uncharacterized protein</fullName>
    </submittedName>
</protein>
<gene>
    <name evidence="1" type="ORF">TorRG33x02_224030</name>
</gene>
<dbReference type="Proteomes" id="UP000237000">
    <property type="component" value="Unassembled WGS sequence"/>
</dbReference>
<dbReference type="OrthoDB" id="1879501at2759"/>
<keyword evidence="2" id="KW-1185">Reference proteome</keyword>
<evidence type="ECO:0000313" key="2">
    <source>
        <dbReference type="Proteomes" id="UP000237000"/>
    </source>
</evidence>
<sequence length="91" mass="10283">MEEKKKKKIEISVINDKRFDGEGYLGLGAHPIPIPIHSQVVKIKKEMEKISHPSLQEPEMRRVLLFSGACTRLRHTRSPLGLADPPIFVGN</sequence>
<comment type="caution">
    <text evidence="1">The sequence shown here is derived from an EMBL/GenBank/DDBJ whole genome shotgun (WGS) entry which is preliminary data.</text>
</comment>
<name>A0A2P5E8B8_TREOI</name>
<dbReference type="EMBL" id="JXTC01000208">
    <property type="protein sequence ID" value="PON81792.1"/>
    <property type="molecule type" value="Genomic_DNA"/>
</dbReference>
<dbReference type="STRING" id="63057.A0A2P5E8B8"/>
<accession>A0A2P5E8B8</accession>